<name>A0ABR1KBI2_9AGAR</name>
<proteinExistence type="predicted"/>
<dbReference type="EMBL" id="JBANRG010000001">
    <property type="protein sequence ID" value="KAK7473013.1"/>
    <property type="molecule type" value="Genomic_DNA"/>
</dbReference>
<protein>
    <submittedName>
        <fullName evidence="2">Uncharacterized protein</fullName>
    </submittedName>
</protein>
<feature type="region of interest" description="Disordered" evidence="1">
    <location>
        <begin position="1"/>
        <end position="20"/>
    </location>
</feature>
<keyword evidence="3" id="KW-1185">Reference proteome</keyword>
<gene>
    <name evidence="2" type="ORF">VKT23_001117</name>
</gene>
<feature type="compositionally biased region" description="Basic and acidic residues" evidence="1">
    <location>
        <begin position="88"/>
        <end position="112"/>
    </location>
</feature>
<evidence type="ECO:0000256" key="1">
    <source>
        <dbReference type="SAM" id="MobiDB-lite"/>
    </source>
</evidence>
<organism evidence="2 3">
    <name type="scientific">Marasmiellus scandens</name>
    <dbReference type="NCBI Taxonomy" id="2682957"/>
    <lineage>
        <taxon>Eukaryota</taxon>
        <taxon>Fungi</taxon>
        <taxon>Dikarya</taxon>
        <taxon>Basidiomycota</taxon>
        <taxon>Agaricomycotina</taxon>
        <taxon>Agaricomycetes</taxon>
        <taxon>Agaricomycetidae</taxon>
        <taxon>Agaricales</taxon>
        <taxon>Marasmiineae</taxon>
        <taxon>Omphalotaceae</taxon>
        <taxon>Marasmiellus</taxon>
    </lineage>
</organism>
<sequence length="159" mass="18234">MGRWDQYEEDSYRLPDGFQRIGYDDETQEYIFKDREGNVYRSSPGVEYGPMTLVTKARKRSESSSSNNENSSQDPVPRKPSPTPDSPWPKRSEPMPKKFEELPKYEFAPERTPGERFVEAVKKSAVPKLQGVVKNVAETVKSHSRNSSRNEAPVSYEKV</sequence>
<accession>A0ABR1KBI2</accession>
<evidence type="ECO:0000313" key="3">
    <source>
        <dbReference type="Proteomes" id="UP001498398"/>
    </source>
</evidence>
<dbReference type="Proteomes" id="UP001498398">
    <property type="component" value="Unassembled WGS sequence"/>
</dbReference>
<feature type="compositionally biased region" description="Low complexity" evidence="1">
    <location>
        <begin position="63"/>
        <end position="72"/>
    </location>
</feature>
<feature type="compositionally biased region" description="Pro residues" evidence="1">
    <location>
        <begin position="78"/>
        <end position="87"/>
    </location>
</feature>
<reference evidence="2 3" key="1">
    <citation type="submission" date="2024-01" db="EMBL/GenBank/DDBJ databases">
        <title>A draft genome for the cacao thread blight pathogen Marasmiellus scandens.</title>
        <authorList>
            <person name="Baruah I.K."/>
            <person name="Leung J."/>
            <person name="Bukari Y."/>
            <person name="Amoako-Attah I."/>
            <person name="Meinhardt L.W."/>
            <person name="Bailey B.A."/>
            <person name="Cohen S.P."/>
        </authorList>
    </citation>
    <scope>NUCLEOTIDE SEQUENCE [LARGE SCALE GENOMIC DNA]</scope>
    <source>
        <strain evidence="2 3">GH-19</strain>
    </source>
</reference>
<feature type="region of interest" description="Disordered" evidence="1">
    <location>
        <begin position="34"/>
        <end position="112"/>
    </location>
</feature>
<evidence type="ECO:0000313" key="2">
    <source>
        <dbReference type="EMBL" id="KAK7473013.1"/>
    </source>
</evidence>
<feature type="region of interest" description="Disordered" evidence="1">
    <location>
        <begin position="138"/>
        <end position="159"/>
    </location>
</feature>
<comment type="caution">
    <text evidence="2">The sequence shown here is derived from an EMBL/GenBank/DDBJ whole genome shotgun (WGS) entry which is preliminary data.</text>
</comment>